<dbReference type="AlphaFoldDB" id="A0A6J7U4E5"/>
<dbReference type="EMBL" id="CAFBPN010000034">
    <property type="protein sequence ID" value="CAB5019883.1"/>
    <property type="molecule type" value="Genomic_DNA"/>
</dbReference>
<name>A0A6J7U4E5_9ZZZZ</name>
<evidence type="ECO:0000313" key="2">
    <source>
        <dbReference type="EMBL" id="CAB5061189.1"/>
    </source>
</evidence>
<protein>
    <submittedName>
        <fullName evidence="2">Unannotated protein</fullName>
    </submittedName>
</protein>
<dbReference type="EMBL" id="CAFBQU010000005">
    <property type="protein sequence ID" value="CAB5061189.1"/>
    <property type="molecule type" value="Genomic_DNA"/>
</dbReference>
<sequence length="82" mass="9044">MPWCEPCAKYFTPTAMTAEGSCPDCGDKPSLPNAHGKITAENLNLRELAGMTEAEAKAPWHFKMLLGALVLYLTWRVISLFS</sequence>
<gene>
    <name evidence="1" type="ORF">UFOPK4098_00797</name>
    <name evidence="2" type="ORF">UFOPK4347_00356</name>
</gene>
<evidence type="ECO:0000313" key="1">
    <source>
        <dbReference type="EMBL" id="CAB5019883.1"/>
    </source>
</evidence>
<reference evidence="2" key="1">
    <citation type="submission" date="2020-05" db="EMBL/GenBank/DDBJ databases">
        <authorList>
            <person name="Chiriac C."/>
            <person name="Salcher M."/>
            <person name="Ghai R."/>
            <person name="Kavagutti S V."/>
        </authorList>
    </citation>
    <scope>NUCLEOTIDE SEQUENCE</scope>
</reference>
<accession>A0A6J7U4E5</accession>
<proteinExistence type="predicted"/>
<organism evidence="2">
    <name type="scientific">freshwater metagenome</name>
    <dbReference type="NCBI Taxonomy" id="449393"/>
    <lineage>
        <taxon>unclassified sequences</taxon>
        <taxon>metagenomes</taxon>
        <taxon>ecological metagenomes</taxon>
    </lineage>
</organism>